<dbReference type="InterPro" id="IPR050312">
    <property type="entry name" value="IolE/XylAMocC-like"/>
</dbReference>
<keyword evidence="3" id="KW-0413">Isomerase</keyword>
<proteinExistence type="predicted"/>
<reference evidence="3 4" key="1">
    <citation type="submission" date="2019-09" db="EMBL/GenBank/DDBJ databases">
        <title>Genome Sequence of Larkinella sp MA1.</title>
        <authorList>
            <person name="Srinivasan S."/>
        </authorList>
    </citation>
    <scope>NUCLEOTIDE SEQUENCE [LARGE SCALE GENOMIC DNA]</scope>
    <source>
        <strain evidence="3 4">MA1</strain>
    </source>
</reference>
<dbReference type="GO" id="GO:0016853">
    <property type="term" value="F:isomerase activity"/>
    <property type="evidence" value="ECO:0007669"/>
    <property type="project" value="UniProtKB-KW"/>
</dbReference>
<keyword evidence="1" id="KW-0732">Signal</keyword>
<comment type="caution">
    <text evidence="3">The sequence shown here is derived from an EMBL/GenBank/DDBJ whole genome shotgun (WGS) entry which is preliminary data.</text>
</comment>
<dbReference type="InterPro" id="IPR013022">
    <property type="entry name" value="Xyl_isomerase-like_TIM-brl"/>
</dbReference>
<sequence>MKKQVLLTSLVCLLAITTFGQRFGKTLKDTPGMVSYTMRNEFAKDMPGTLDKIKAMGISNMEFSSLFGKTAAEIRAELDKRGMKCSSHGVGYDDLMNKMDMVVQNAKTLGAKYVRLGSVPHKGTYTLEAAQKTVSDFNLIGRQLKDKGLVFVYHNHGFEFEPYENGTLFDYIVQKTDPEAVSFEMDVLWVYFPGQDPAKLLLKYPKRFKLMHMKDVKKGVQGNRSGGTPPENDVALGTGQINLPEILKAAQKTAIEFFYIEDESPTAQQQVPQSMAYLKTI</sequence>
<dbReference type="PANTHER" id="PTHR12110:SF41">
    <property type="entry name" value="INOSOSE DEHYDRATASE"/>
    <property type="match status" value="1"/>
</dbReference>
<dbReference type="EMBL" id="VTWS01000001">
    <property type="protein sequence ID" value="KAA9356372.1"/>
    <property type="molecule type" value="Genomic_DNA"/>
</dbReference>
<feature type="domain" description="Xylose isomerase-like TIM barrel" evidence="2">
    <location>
        <begin position="51"/>
        <end position="280"/>
    </location>
</feature>
<dbReference type="Gene3D" id="3.20.20.150">
    <property type="entry name" value="Divalent-metal-dependent TIM barrel enzymes"/>
    <property type="match status" value="1"/>
</dbReference>
<organism evidence="3 4">
    <name type="scientific">Larkinella humicola</name>
    <dbReference type="NCBI Taxonomy" id="2607654"/>
    <lineage>
        <taxon>Bacteria</taxon>
        <taxon>Pseudomonadati</taxon>
        <taxon>Bacteroidota</taxon>
        <taxon>Cytophagia</taxon>
        <taxon>Cytophagales</taxon>
        <taxon>Spirosomataceae</taxon>
        <taxon>Larkinella</taxon>
    </lineage>
</organism>
<evidence type="ECO:0000313" key="3">
    <source>
        <dbReference type="EMBL" id="KAA9356372.1"/>
    </source>
</evidence>
<accession>A0A5N1JQ00</accession>
<dbReference type="Proteomes" id="UP000326344">
    <property type="component" value="Unassembled WGS sequence"/>
</dbReference>
<dbReference type="SUPFAM" id="SSF51658">
    <property type="entry name" value="Xylose isomerase-like"/>
    <property type="match status" value="1"/>
</dbReference>
<feature type="signal peptide" evidence="1">
    <location>
        <begin position="1"/>
        <end position="24"/>
    </location>
</feature>
<keyword evidence="4" id="KW-1185">Reference proteome</keyword>
<dbReference type="PANTHER" id="PTHR12110">
    <property type="entry name" value="HYDROXYPYRUVATE ISOMERASE"/>
    <property type="match status" value="1"/>
</dbReference>
<gene>
    <name evidence="3" type="ORF">F0P93_01055</name>
</gene>
<dbReference type="AlphaFoldDB" id="A0A5N1JQ00"/>
<evidence type="ECO:0000313" key="4">
    <source>
        <dbReference type="Proteomes" id="UP000326344"/>
    </source>
</evidence>
<dbReference type="RefSeq" id="WP_150874530.1">
    <property type="nucleotide sequence ID" value="NZ_VTWS01000001.1"/>
</dbReference>
<name>A0A5N1JQ00_9BACT</name>
<evidence type="ECO:0000259" key="2">
    <source>
        <dbReference type="Pfam" id="PF01261"/>
    </source>
</evidence>
<feature type="chain" id="PRO_5025001444" evidence="1">
    <location>
        <begin position="25"/>
        <end position="281"/>
    </location>
</feature>
<dbReference type="Pfam" id="PF01261">
    <property type="entry name" value="AP_endonuc_2"/>
    <property type="match status" value="1"/>
</dbReference>
<protein>
    <submittedName>
        <fullName evidence="3">Sugar phosphate isomerase/epimerase</fullName>
    </submittedName>
</protein>
<evidence type="ECO:0000256" key="1">
    <source>
        <dbReference type="SAM" id="SignalP"/>
    </source>
</evidence>
<dbReference type="InterPro" id="IPR036237">
    <property type="entry name" value="Xyl_isomerase-like_sf"/>
</dbReference>